<dbReference type="Proteomes" id="UP000076154">
    <property type="component" value="Unassembled WGS sequence"/>
</dbReference>
<feature type="region of interest" description="Disordered" evidence="1">
    <location>
        <begin position="59"/>
        <end position="78"/>
    </location>
</feature>
<dbReference type="InParanoid" id="A0A369K9T8"/>
<dbReference type="PANTHER" id="PTHR28158">
    <property type="entry name" value="37S RIBOSOMAL PROTEIN S35, MITOCHONDRIAL"/>
    <property type="match status" value="1"/>
</dbReference>
<keyword evidence="3" id="KW-1185">Reference proteome</keyword>
<dbReference type="InterPro" id="IPR021036">
    <property type="entry name" value="Ribosomal_mS45"/>
</dbReference>
<evidence type="ECO:0000313" key="3">
    <source>
        <dbReference type="Proteomes" id="UP000076154"/>
    </source>
</evidence>
<dbReference type="GO" id="GO:0032543">
    <property type="term" value="P:mitochondrial translation"/>
    <property type="evidence" value="ECO:0007669"/>
    <property type="project" value="TreeGrafter"/>
</dbReference>
<dbReference type="AlphaFoldDB" id="A0A369K9T8"/>
<dbReference type="GO" id="GO:0003735">
    <property type="term" value="F:structural constituent of ribosome"/>
    <property type="evidence" value="ECO:0007669"/>
    <property type="project" value="TreeGrafter"/>
</dbReference>
<sequence>MFSHLRLASRCLRPCPRPVPGLCAHRSFSYTPPILTDLAPEPPSEAEVLEQVLLEQEAQAAEEAVLSGPSGSDEGREPETYNEFMEAIGYRFKRADAPKKWLGNQVPFPMNPSFKPPPPVSDAVKTTIYREFMHDPEKNNVRALSQRYHLSLKRVDAILRLKGMETDWVKGIPLQTGFRVGMENILGVPASRLPMTHVETRTDAHEADTLEQEERRDAVRQRYQRSYWESVPEDGREPIVPASLEFAKLDAKRHTRADEAYKSNPKLMPRVPDTDFIQTPRKKVQTVVKPGRPTIKFVDVGGHFIDVHDRVRRIAESERRAKIKLRKAEEKKAAILAGRRR</sequence>
<dbReference type="PANTHER" id="PTHR28158:SF1">
    <property type="entry name" value="SMALL RIBOSOMAL SUBUNIT PROTEIN MS45"/>
    <property type="match status" value="1"/>
</dbReference>
<dbReference type="OrthoDB" id="10052321at2759"/>
<protein>
    <recommendedName>
        <fullName evidence="4">37S ribosomal protein S35, mitochondrial</fullName>
    </recommendedName>
</protein>
<reference evidence="2" key="1">
    <citation type="submission" date="2018-04" db="EMBL/GenBank/DDBJ databases">
        <title>Whole genome sequencing of Hypsizygus marmoreus.</title>
        <authorList>
            <person name="Choi I.-G."/>
            <person name="Min B."/>
            <person name="Kim J.-G."/>
            <person name="Kim S."/>
            <person name="Oh Y.-L."/>
            <person name="Kong W.-S."/>
            <person name="Park H."/>
            <person name="Jeong J."/>
            <person name="Song E.-S."/>
        </authorList>
    </citation>
    <scope>NUCLEOTIDE SEQUENCE [LARGE SCALE GENOMIC DNA]</scope>
    <source>
        <strain evidence="2">51987-8</strain>
    </source>
</reference>
<name>A0A369K9T8_HYPMA</name>
<comment type="caution">
    <text evidence="2">The sequence shown here is derived from an EMBL/GenBank/DDBJ whole genome shotgun (WGS) entry which is preliminary data.</text>
</comment>
<organism evidence="2 3">
    <name type="scientific">Hypsizygus marmoreus</name>
    <name type="common">White beech mushroom</name>
    <name type="synonym">Agaricus marmoreus</name>
    <dbReference type="NCBI Taxonomy" id="39966"/>
    <lineage>
        <taxon>Eukaryota</taxon>
        <taxon>Fungi</taxon>
        <taxon>Dikarya</taxon>
        <taxon>Basidiomycota</taxon>
        <taxon>Agaricomycotina</taxon>
        <taxon>Agaricomycetes</taxon>
        <taxon>Agaricomycetidae</taxon>
        <taxon>Agaricales</taxon>
        <taxon>Tricholomatineae</taxon>
        <taxon>Lyophyllaceae</taxon>
        <taxon>Hypsizygus</taxon>
    </lineage>
</organism>
<dbReference type="GO" id="GO:0005763">
    <property type="term" value="C:mitochondrial small ribosomal subunit"/>
    <property type="evidence" value="ECO:0007669"/>
    <property type="project" value="TreeGrafter"/>
</dbReference>
<evidence type="ECO:0008006" key="4">
    <source>
        <dbReference type="Google" id="ProtNLM"/>
    </source>
</evidence>
<proteinExistence type="predicted"/>
<dbReference type="Pfam" id="PF12298">
    <property type="entry name" value="Bot1p"/>
    <property type="match status" value="1"/>
</dbReference>
<evidence type="ECO:0000256" key="1">
    <source>
        <dbReference type="SAM" id="MobiDB-lite"/>
    </source>
</evidence>
<accession>A0A369K9T8</accession>
<dbReference type="EMBL" id="LUEZ02000010">
    <property type="protein sequence ID" value="RDB29607.1"/>
    <property type="molecule type" value="Genomic_DNA"/>
</dbReference>
<evidence type="ECO:0000313" key="2">
    <source>
        <dbReference type="EMBL" id="RDB29607.1"/>
    </source>
</evidence>
<gene>
    <name evidence="2" type="ORF">Hypma_016018</name>
</gene>